<reference evidence="1" key="1">
    <citation type="submission" date="2021-12" db="EMBL/GenBank/DDBJ databases">
        <title>Novel species in genus Dyadobacter.</title>
        <authorList>
            <person name="Ma C."/>
        </authorList>
    </citation>
    <scope>NUCLEOTIDE SEQUENCE</scope>
    <source>
        <strain evidence="1">LJ419</strain>
    </source>
</reference>
<dbReference type="AlphaFoldDB" id="A0A9X1PHR4"/>
<name>A0A9X1PHR4_9BACT</name>
<organism evidence="1 2">
    <name type="scientific">Dyadobacter chenwenxiniae</name>
    <dbReference type="NCBI Taxonomy" id="2906456"/>
    <lineage>
        <taxon>Bacteria</taxon>
        <taxon>Pseudomonadati</taxon>
        <taxon>Bacteroidota</taxon>
        <taxon>Cytophagia</taxon>
        <taxon>Cytophagales</taxon>
        <taxon>Spirosomataceae</taxon>
        <taxon>Dyadobacter</taxon>
    </lineage>
</organism>
<comment type="caution">
    <text evidence="1">The sequence shown here is derived from an EMBL/GenBank/DDBJ whole genome shotgun (WGS) entry which is preliminary data.</text>
</comment>
<proteinExistence type="predicted"/>
<dbReference type="RefSeq" id="WP_234652671.1">
    <property type="nucleotide sequence ID" value="NZ_CP094997.1"/>
</dbReference>
<evidence type="ECO:0000313" key="1">
    <source>
        <dbReference type="EMBL" id="MCF0060134.1"/>
    </source>
</evidence>
<dbReference type="Proteomes" id="UP001139000">
    <property type="component" value="Unassembled WGS sequence"/>
</dbReference>
<dbReference type="EMBL" id="JAJTTC010000001">
    <property type="protein sequence ID" value="MCF0060134.1"/>
    <property type="molecule type" value="Genomic_DNA"/>
</dbReference>
<sequence>MSHSNHLSQIKAFRGADKTIILKMFDGFAMPFGGISFELWINHAKVFSGIGTFDSVSNELTVVIPAIAINDIFVSGKLLIRLSKRHELWAPFKLSSNAADSDVVKCNIINDGVDVTCISALKFTAKRYRSSQPLMHTHHD</sequence>
<accession>A0A9X1PHR4</accession>
<gene>
    <name evidence="1" type="ORF">LXM26_01410</name>
</gene>
<protein>
    <submittedName>
        <fullName evidence="1">Uncharacterized protein</fullName>
    </submittedName>
</protein>
<keyword evidence="2" id="KW-1185">Reference proteome</keyword>
<evidence type="ECO:0000313" key="2">
    <source>
        <dbReference type="Proteomes" id="UP001139000"/>
    </source>
</evidence>